<sequence>MKTNFSLLFYMKKQKNYIKGLAPIYMRITVAGKRSEVTTGRECEPERWNSKTGRMAGTKEDAKSFNAYFDHLQAQVYQAHKTLTEAGEILTADCLKNSFLGKEEKTHTLLEAIKDHNKKMEALIDKEYALGTLDRFEALENHVTSFLKTKYQADDISVKKIDHAFISAFEFYLKTEKNCAHNTAIKYLKNLGKIVRICISLKWIDKDPFFGYKLKSKSVERPFLSDDELQRIANKKFSTDRLLQVRDVFLFCCFTGLAYADVKELKLSNINKGSDGEQWITINRKKTKTRSSIPLLPPAIAILAKYSDSPYCINKDRAMPVSTNQKVNEYLKEIATLCGIDKNLSSHIARHTFATTVTLQKGVPMESVSKMLGHEQIRTTQIYAKVLDMKVAADMAHLRDKYNDAI</sequence>
<organism evidence="5 6">
    <name type="scientific">Mucilaginibacter gracilis</name>
    <dbReference type="NCBI Taxonomy" id="423350"/>
    <lineage>
        <taxon>Bacteria</taxon>
        <taxon>Pseudomonadati</taxon>
        <taxon>Bacteroidota</taxon>
        <taxon>Sphingobacteriia</taxon>
        <taxon>Sphingobacteriales</taxon>
        <taxon>Sphingobacteriaceae</taxon>
        <taxon>Mucilaginibacter</taxon>
    </lineage>
</organism>
<dbReference type="OrthoDB" id="892893at2"/>
<dbReference type="SUPFAM" id="SSF56349">
    <property type="entry name" value="DNA breaking-rejoining enzymes"/>
    <property type="match status" value="1"/>
</dbReference>
<keyword evidence="2" id="KW-0238">DNA-binding</keyword>
<reference evidence="5 6" key="1">
    <citation type="submission" date="2018-10" db="EMBL/GenBank/DDBJ databases">
        <title>Genomic Encyclopedia of Archaeal and Bacterial Type Strains, Phase II (KMG-II): from individual species to whole genera.</title>
        <authorList>
            <person name="Goeker M."/>
        </authorList>
    </citation>
    <scope>NUCLEOTIDE SEQUENCE [LARGE SCALE GENOMIC DNA]</scope>
    <source>
        <strain evidence="5 6">DSM 18602</strain>
    </source>
</reference>
<evidence type="ECO:0000256" key="1">
    <source>
        <dbReference type="ARBA" id="ARBA00008857"/>
    </source>
</evidence>
<dbReference type="RefSeq" id="WP_121201251.1">
    <property type="nucleotide sequence ID" value="NZ_RBKU01000001.1"/>
</dbReference>
<name>A0A495J917_9SPHI</name>
<dbReference type="Pfam" id="PF00589">
    <property type="entry name" value="Phage_integrase"/>
    <property type="match status" value="1"/>
</dbReference>
<gene>
    <name evidence="5" type="ORF">BDD43_5442</name>
</gene>
<protein>
    <submittedName>
        <fullName evidence="5">Site-specific recombinase XerD</fullName>
    </submittedName>
</protein>
<evidence type="ECO:0000256" key="3">
    <source>
        <dbReference type="ARBA" id="ARBA00023172"/>
    </source>
</evidence>
<dbReference type="InterPro" id="IPR025269">
    <property type="entry name" value="SAM-like_dom"/>
</dbReference>
<dbReference type="Gene3D" id="1.10.443.10">
    <property type="entry name" value="Intergrase catalytic core"/>
    <property type="match status" value="1"/>
</dbReference>
<dbReference type="CDD" id="cd01185">
    <property type="entry name" value="INTN1_C_like"/>
    <property type="match status" value="1"/>
</dbReference>
<proteinExistence type="inferred from homology"/>
<dbReference type="GO" id="GO:0015074">
    <property type="term" value="P:DNA integration"/>
    <property type="evidence" value="ECO:0007669"/>
    <property type="project" value="InterPro"/>
</dbReference>
<accession>A0A495J917</accession>
<comment type="caution">
    <text evidence="5">The sequence shown here is derived from an EMBL/GenBank/DDBJ whole genome shotgun (WGS) entry which is preliminary data.</text>
</comment>
<dbReference type="Proteomes" id="UP000268007">
    <property type="component" value="Unassembled WGS sequence"/>
</dbReference>
<dbReference type="GO" id="GO:0006310">
    <property type="term" value="P:DNA recombination"/>
    <property type="evidence" value="ECO:0007669"/>
    <property type="project" value="UniProtKB-KW"/>
</dbReference>
<dbReference type="EMBL" id="RBKU01000001">
    <property type="protein sequence ID" value="RKR85181.1"/>
    <property type="molecule type" value="Genomic_DNA"/>
</dbReference>
<dbReference type="PANTHER" id="PTHR30349">
    <property type="entry name" value="PHAGE INTEGRASE-RELATED"/>
    <property type="match status" value="1"/>
</dbReference>
<feature type="domain" description="Tyr recombinase" evidence="4">
    <location>
        <begin position="219"/>
        <end position="403"/>
    </location>
</feature>
<dbReference type="PANTHER" id="PTHR30349:SF64">
    <property type="entry name" value="PROPHAGE INTEGRASE INTD-RELATED"/>
    <property type="match status" value="1"/>
</dbReference>
<evidence type="ECO:0000313" key="6">
    <source>
        <dbReference type="Proteomes" id="UP000268007"/>
    </source>
</evidence>
<keyword evidence="6" id="KW-1185">Reference proteome</keyword>
<dbReference type="Gene3D" id="1.10.150.130">
    <property type="match status" value="1"/>
</dbReference>
<dbReference type="InterPro" id="IPR013762">
    <property type="entry name" value="Integrase-like_cat_sf"/>
</dbReference>
<dbReference type="InterPro" id="IPR035386">
    <property type="entry name" value="Arm-DNA-bind_5"/>
</dbReference>
<dbReference type="AlphaFoldDB" id="A0A495J917"/>
<evidence type="ECO:0000313" key="5">
    <source>
        <dbReference type="EMBL" id="RKR85181.1"/>
    </source>
</evidence>
<dbReference type="InterPro" id="IPR002104">
    <property type="entry name" value="Integrase_catalytic"/>
</dbReference>
<dbReference type="InterPro" id="IPR011010">
    <property type="entry name" value="DNA_brk_join_enz"/>
</dbReference>
<dbReference type="InterPro" id="IPR010998">
    <property type="entry name" value="Integrase_recombinase_N"/>
</dbReference>
<dbReference type="Pfam" id="PF13102">
    <property type="entry name" value="Phage_int_SAM_5"/>
    <property type="match status" value="1"/>
</dbReference>
<comment type="similarity">
    <text evidence="1">Belongs to the 'phage' integrase family.</text>
</comment>
<evidence type="ECO:0000256" key="2">
    <source>
        <dbReference type="ARBA" id="ARBA00023125"/>
    </source>
</evidence>
<evidence type="ECO:0000259" key="4">
    <source>
        <dbReference type="PROSITE" id="PS51898"/>
    </source>
</evidence>
<dbReference type="PROSITE" id="PS51898">
    <property type="entry name" value="TYR_RECOMBINASE"/>
    <property type="match status" value="1"/>
</dbReference>
<keyword evidence="3" id="KW-0233">DNA recombination</keyword>
<dbReference type="InterPro" id="IPR050090">
    <property type="entry name" value="Tyrosine_recombinase_XerCD"/>
</dbReference>
<dbReference type="Pfam" id="PF17293">
    <property type="entry name" value="Arm-DNA-bind_5"/>
    <property type="match status" value="1"/>
</dbReference>
<dbReference type="GO" id="GO:0003677">
    <property type="term" value="F:DNA binding"/>
    <property type="evidence" value="ECO:0007669"/>
    <property type="project" value="UniProtKB-KW"/>
</dbReference>